<feature type="transmembrane region" description="Helical" evidence="7">
    <location>
        <begin position="166"/>
        <end position="187"/>
    </location>
</feature>
<keyword evidence="4 7" id="KW-0812">Transmembrane</keyword>
<keyword evidence="5 7" id="KW-1133">Transmembrane helix</keyword>
<feature type="transmembrane region" description="Helical" evidence="7">
    <location>
        <begin position="309"/>
        <end position="328"/>
    </location>
</feature>
<evidence type="ECO:0000256" key="6">
    <source>
        <dbReference type="ARBA" id="ARBA00023136"/>
    </source>
</evidence>
<feature type="transmembrane region" description="Helical" evidence="7">
    <location>
        <begin position="371"/>
        <end position="403"/>
    </location>
</feature>
<evidence type="ECO:0000256" key="3">
    <source>
        <dbReference type="ARBA" id="ARBA00022448"/>
    </source>
</evidence>
<feature type="transmembrane region" description="Helical" evidence="7">
    <location>
        <begin position="59"/>
        <end position="76"/>
    </location>
</feature>
<feature type="transmembrane region" description="Helical" evidence="7">
    <location>
        <begin position="334"/>
        <end position="359"/>
    </location>
</feature>
<evidence type="ECO:0000313" key="8">
    <source>
        <dbReference type="EMBL" id="QNO16333.1"/>
    </source>
</evidence>
<keyword evidence="9" id="KW-1185">Reference proteome</keyword>
<evidence type="ECO:0000256" key="5">
    <source>
        <dbReference type="ARBA" id="ARBA00022989"/>
    </source>
</evidence>
<dbReference type="InterPro" id="IPR006042">
    <property type="entry name" value="Xan_ur_permease"/>
</dbReference>
<reference evidence="8 9" key="1">
    <citation type="submission" date="2020-07" db="EMBL/GenBank/DDBJ databases">
        <title>Alkalicella. sp. LB2 genome.</title>
        <authorList>
            <person name="Postec A."/>
            <person name="Quemeneur M."/>
        </authorList>
    </citation>
    <scope>NUCLEOTIDE SEQUENCE [LARGE SCALE GENOMIC DNA]</scope>
    <source>
        <strain evidence="8 9">LB2</strain>
    </source>
</reference>
<dbReference type="PANTHER" id="PTHR11119">
    <property type="entry name" value="XANTHINE-URACIL / VITAMIN C PERMEASE FAMILY MEMBER"/>
    <property type="match status" value="1"/>
</dbReference>
<feature type="transmembrane region" description="Helical" evidence="7">
    <location>
        <begin position="82"/>
        <end position="103"/>
    </location>
</feature>
<accession>A0A7G9WCC1</accession>
<protein>
    <submittedName>
        <fullName evidence="8">Uracil permease</fullName>
    </submittedName>
</protein>
<evidence type="ECO:0000256" key="4">
    <source>
        <dbReference type="ARBA" id="ARBA00022692"/>
    </source>
</evidence>
<dbReference type="EMBL" id="CP058559">
    <property type="protein sequence ID" value="QNO16333.1"/>
    <property type="molecule type" value="Genomic_DNA"/>
</dbReference>
<dbReference type="RefSeq" id="WP_213166725.1">
    <property type="nucleotide sequence ID" value="NZ_CP058559.1"/>
</dbReference>
<dbReference type="Proteomes" id="UP000516160">
    <property type="component" value="Chromosome"/>
</dbReference>
<name>A0A7G9WCC1_ALKCA</name>
<organism evidence="8 9">
    <name type="scientific">Alkalicella caledoniensis</name>
    <dbReference type="NCBI Taxonomy" id="2731377"/>
    <lineage>
        <taxon>Bacteria</taxon>
        <taxon>Bacillati</taxon>
        <taxon>Bacillota</taxon>
        <taxon>Clostridia</taxon>
        <taxon>Eubacteriales</taxon>
        <taxon>Proteinivoracaceae</taxon>
        <taxon>Alkalicella</taxon>
    </lineage>
</organism>
<gene>
    <name evidence="8" type="ORF">HYG86_16930</name>
</gene>
<dbReference type="PROSITE" id="PS01116">
    <property type="entry name" value="XANTH_URACIL_PERMASE"/>
    <property type="match status" value="1"/>
</dbReference>
<dbReference type="NCBIfam" id="TIGR00801">
    <property type="entry name" value="ncs2"/>
    <property type="match status" value="1"/>
</dbReference>
<dbReference type="AlphaFoldDB" id="A0A7G9WCC1"/>
<feature type="transmembrane region" description="Helical" evidence="7">
    <location>
        <begin position="230"/>
        <end position="249"/>
    </location>
</feature>
<dbReference type="GO" id="GO:0005886">
    <property type="term" value="C:plasma membrane"/>
    <property type="evidence" value="ECO:0007669"/>
    <property type="project" value="UniProtKB-ARBA"/>
</dbReference>
<keyword evidence="6 7" id="KW-0472">Membrane</keyword>
<proteinExistence type="inferred from homology"/>
<dbReference type="KEGG" id="acae:HYG86_16930"/>
<feature type="transmembrane region" description="Helical" evidence="7">
    <location>
        <begin position="12"/>
        <end position="32"/>
    </location>
</feature>
<dbReference type="GO" id="GO:0015205">
    <property type="term" value="F:nucleobase transmembrane transporter activity"/>
    <property type="evidence" value="ECO:0007669"/>
    <property type="project" value="UniProtKB-ARBA"/>
</dbReference>
<comment type="similarity">
    <text evidence="2">Belongs to the nucleobase:cation symporter-2 (NCS2) (TC 2.A.40) family.</text>
</comment>
<evidence type="ECO:0000256" key="7">
    <source>
        <dbReference type="SAM" id="Phobius"/>
    </source>
</evidence>
<dbReference type="Pfam" id="PF00860">
    <property type="entry name" value="Xan_ur_permease"/>
    <property type="match status" value="1"/>
</dbReference>
<sequence>MSERKLTPLNILPLSIQHLFAMFGATILVPALTGLDPLVALFTSGMGTILFAIITKGKVPAYLGSSFAFIAPIIVVRDSHSIAVAMGACVVVGLVYVIVSALVKVVGTKFFEKYLPAVVVGPVIMTIGLSLAGVANDMASGHLPLALITLSIVIAFTIFGKGMLKIIPILLGIAGGYVIALIFNFLIVNNMVPEFLTGIIGTEAIFDFSELAKTSWMPALPNFIKPEFEISAMVAIVPFAIVTLVEHLGDVLAIGKTVEQDFVKEPGLHRTILGDGVATLLAAFVGGPPNTTYGENIGVLAITKVREPIVVQVAALIVLVLSFLPKFGALLATIPVAVMGGIVILLFGMISSVGIRTLVDSKIDLANTRNLIIVSSILIFALSGIEILGFYGMGLGALVGIFLNAVLPEKVSK</sequence>
<evidence type="ECO:0000313" key="9">
    <source>
        <dbReference type="Proteomes" id="UP000516160"/>
    </source>
</evidence>
<evidence type="ECO:0000256" key="2">
    <source>
        <dbReference type="ARBA" id="ARBA00008821"/>
    </source>
</evidence>
<comment type="subcellular location">
    <subcellularLocation>
        <location evidence="1">Membrane</location>
        <topology evidence="1">Multi-pass membrane protein</topology>
    </subcellularLocation>
</comment>
<feature type="transmembrane region" description="Helical" evidence="7">
    <location>
        <begin position="141"/>
        <end position="159"/>
    </location>
</feature>
<dbReference type="InterPro" id="IPR006043">
    <property type="entry name" value="NCS2"/>
</dbReference>
<feature type="transmembrane region" description="Helical" evidence="7">
    <location>
        <begin position="115"/>
        <end position="135"/>
    </location>
</feature>
<evidence type="ECO:0000256" key="1">
    <source>
        <dbReference type="ARBA" id="ARBA00004141"/>
    </source>
</evidence>
<keyword evidence="3" id="KW-0813">Transport</keyword>